<feature type="domain" description="Peptidase M56" evidence="2">
    <location>
        <begin position="10"/>
        <end position="263"/>
    </location>
</feature>
<proteinExistence type="predicted"/>
<dbReference type="KEGG" id="gaz:Pan241w_17660"/>
<dbReference type="InterPro" id="IPR008756">
    <property type="entry name" value="Peptidase_M56"/>
</dbReference>
<evidence type="ECO:0000259" key="2">
    <source>
        <dbReference type="Pfam" id="PF05569"/>
    </source>
</evidence>
<keyword evidence="1" id="KW-0812">Transmembrane</keyword>
<dbReference type="CDD" id="cd07341">
    <property type="entry name" value="M56_BlaR1_MecR1_like"/>
    <property type="match status" value="1"/>
</dbReference>
<feature type="transmembrane region" description="Helical" evidence="1">
    <location>
        <begin position="298"/>
        <end position="322"/>
    </location>
</feature>
<dbReference type="Proteomes" id="UP000317171">
    <property type="component" value="Chromosome"/>
</dbReference>
<accession>A0A517RCY2</accession>
<keyword evidence="1" id="KW-0472">Membrane</keyword>
<dbReference type="InterPro" id="IPR052173">
    <property type="entry name" value="Beta-lactam_resp_regulator"/>
</dbReference>
<keyword evidence="4" id="KW-1185">Reference proteome</keyword>
<reference evidence="3 4" key="1">
    <citation type="submission" date="2019-02" db="EMBL/GenBank/DDBJ databases">
        <title>Deep-cultivation of Planctomycetes and their phenomic and genomic characterization uncovers novel biology.</title>
        <authorList>
            <person name="Wiegand S."/>
            <person name="Jogler M."/>
            <person name="Boedeker C."/>
            <person name="Pinto D."/>
            <person name="Vollmers J."/>
            <person name="Rivas-Marin E."/>
            <person name="Kohn T."/>
            <person name="Peeters S.H."/>
            <person name="Heuer A."/>
            <person name="Rast P."/>
            <person name="Oberbeckmann S."/>
            <person name="Bunk B."/>
            <person name="Jeske O."/>
            <person name="Meyerdierks A."/>
            <person name="Storesund J.E."/>
            <person name="Kallscheuer N."/>
            <person name="Luecker S."/>
            <person name="Lage O.M."/>
            <person name="Pohl T."/>
            <person name="Merkel B.J."/>
            <person name="Hornburger P."/>
            <person name="Mueller R.-W."/>
            <person name="Bruemmer F."/>
            <person name="Labrenz M."/>
            <person name="Spormann A.M."/>
            <person name="Op den Camp H."/>
            <person name="Overmann J."/>
            <person name="Amann R."/>
            <person name="Jetten M.S.M."/>
            <person name="Mascher T."/>
            <person name="Medema M.H."/>
            <person name="Devos D.P."/>
            <person name="Kaster A.-K."/>
            <person name="Ovreas L."/>
            <person name="Rohde M."/>
            <person name="Galperin M.Y."/>
            <person name="Jogler C."/>
        </authorList>
    </citation>
    <scope>NUCLEOTIDE SEQUENCE [LARGE SCALE GENOMIC DNA]</scope>
    <source>
        <strain evidence="3 4">Pan241w</strain>
    </source>
</reference>
<dbReference type="PANTHER" id="PTHR34978">
    <property type="entry name" value="POSSIBLE SENSOR-TRANSDUCER PROTEIN BLAR"/>
    <property type="match status" value="1"/>
</dbReference>
<dbReference type="AlphaFoldDB" id="A0A517RCY2"/>
<dbReference type="RefSeq" id="WP_145213737.1">
    <property type="nucleotide sequence ID" value="NZ_CP036269.1"/>
</dbReference>
<feature type="transmembrane region" description="Helical" evidence="1">
    <location>
        <begin position="40"/>
        <end position="58"/>
    </location>
</feature>
<sequence length="384" mass="43554">MTSTQFLEMVVSVSVQAAIVIIVAHWLGRLVSSERVQCRLWTICYVVLLTLVVVALLFPHPRLFQPWSAIDSGSATTLVSLELQLGRAMFLIWSTGAVISLLVFLIRAVQVNQFLKTCQLIDPHQMISDQNQNQIPGTSSTPLKQRIRLLTSTRLMTPFCSQFHHPYIVLPEYLLGFDQQQLNFIIRHELEHLKTGHPLQLFLQRLVEAVFWFHPMVWWASQQSALSREFACDEAAIDSPAEIAMYLRTLLTIIEYSASQTDKTPTTLAFSRGKSLTAKRARRLTQIAKNQGASSRKFVSGFTASFCLVTLAVFIGCVWVPVDVLASPRANWSPWPSWTAGTLHDFGFSVHDFEAYNGRMELHELLEHQEPEKNDQESQQDKRG</sequence>
<dbReference type="Pfam" id="PF05569">
    <property type="entry name" value="Peptidase_M56"/>
    <property type="match status" value="1"/>
</dbReference>
<gene>
    <name evidence="3" type="primary">blaR1_3</name>
    <name evidence="3" type="ORF">Pan241w_17660</name>
</gene>
<dbReference type="OrthoDB" id="291597at2"/>
<organism evidence="3 4">
    <name type="scientific">Gimesia alba</name>
    <dbReference type="NCBI Taxonomy" id="2527973"/>
    <lineage>
        <taxon>Bacteria</taxon>
        <taxon>Pseudomonadati</taxon>
        <taxon>Planctomycetota</taxon>
        <taxon>Planctomycetia</taxon>
        <taxon>Planctomycetales</taxon>
        <taxon>Planctomycetaceae</taxon>
        <taxon>Gimesia</taxon>
    </lineage>
</organism>
<evidence type="ECO:0000313" key="3">
    <source>
        <dbReference type="EMBL" id="QDT41703.1"/>
    </source>
</evidence>
<dbReference type="PANTHER" id="PTHR34978:SF3">
    <property type="entry name" value="SLR0241 PROTEIN"/>
    <property type="match status" value="1"/>
</dbReference>
<evidence type="ECO:0000313" key="4">
    <source>
        <dbReference type="Proteomes" id="UP000317171"/>
    </source>
</evidence>
<keyword evidence="1" id="KW-1133">Transmembrane helix</keyword>
<dbReference type="EMBL" id="CP036269">
    <property type="protein sequence ID" value="QDT41703.1"/>
    <property type="molecule type" value="Genomic_DNA"/>
</dbReference>
<feature type="transmembrane region" description="Helical" evidence="1">
    <location>
        <begin position="6"/>
        <end position="28"/>
    </location>
</feature>
<evidence type="ECO:0000256" key="1">
    <source>
        <dbReference type="SAM" id="Phobius"/>
    </source>
</evidence>
<protein>
    <submittedName>
        <fullName evidence="3">Regulatory protein BlaR1</fullName>
    </submittedName>
</protein>
<name>A0A517RCY2_9PLAN</name>
<feature type="transmembrane region" description="Helical" evidence="1">
    <location>
        <begin position="88"/>
        <end position="106"/>
    </location>
</feature>